<dbReference type="EMBL" id="BAAASG010000007">
    <property type="protein sequence ID" value="GAA2490265.1"/>
    <property type="molecule type" value="Genomic_DNA"/>
</dbReference>
<evidence type="ECO:0008006" key="3">
    <source>
        <dbReference type="Google" id="ProtNLM"/>
    </source>
</evidence>
<dbReference type="Proteomes" id="UP001501777">
    <property type="component" value="Unassembled WGS sequence"/>
</dbReference>
<evidence type="ECO:0000313" key="2">
    <source>
        <dbReference type="Proteomes" id="UP001501777"/>
    </source>
</evidence>
<name>A0ABN3LU12_STRLO</name>
<comment type="caution">
    <text evidence="1">The sequence shown here is derived from an EMBL/GenBank/DDBJ whole genome shotgun (WGS) entry which is preliminary data.</text>
</comment>
<protein>
    <recommendedName>
        <fullName evidence="3">WXG100 family type VII secretion target</fullName>
    </recommendedName>
</protein>
<sequence length="410" mass="44295">MTSIGGMAVTGFRAPAQSDFHAYGNLTKSQGDHLGRLVQWSHNECAQVDGLDGVLVVARAFVPDVSAFFGDKFAQCQRGMGVIDDKIHSTAAAYTHVDQNTAIELRNIYPQSSFSFPDISTLPGASHLGNFTDEDVELKKLDDADDTTSKSIHTALLVARNSSDLKAAEHAFQWCTGQSLIELMLTPLFGEYGRLKYLSDAYDELGDAAYTVAGTLRKGSWRLGSEWSGETATNFDSYMFRWTMGIGGIGDASKLASKAFKDGYHVVVGLVWEALSEIGKLMEDGIKKLVEQFAEMIAGDAAIEAVGLGPEDPLADVVAGFWTADRLYNMYKTVRLIINAIGMIQTIFAKISDAVDAIKEGVQKAIDFMESPPSIGSLIDDVEQRGFEFEKGGGWSPAMGASRIGLLPAA</sequence>
<accession>A0ABN3LU12</accession>
<proteinExistence type="predicted"/>
<gene>
    <name evidence="1" type="ORF">GCM10010276_31690</name>
</gene>
<organism evidence="1 2">
    <name type="scientific">Streptomyces longisporus</name>
    <dbReference type="NCBI Taxonomy" id="1948"/>
    <lineage>
        <taxon>Bacteria</taxon>
        <taxon>Bacillati</taxon>
        <taxon>Actinomycetota</taxon>
        <taxon>Actinomycetes</taxon>
        <taxon>Kitasatosporales</taxon>
        <taxon>Streptomycetaceae</taxon>
        <taxon>Streptomyces</taxon>
    </lineage>
</organism>
<reference evidence="1 2" key="1">
    <citation type="journal article" date="2019" name="Int. J. Syst. Evol. Microbiol.">
        <title>The Global Catalogue of Microorganisms (GCM) 10K type strain sequencing project: providing services to taxonomists for standard genome sequencing and annotation.</title>
        <authorList>
            <consortium name="The Broad Institute Genomics Platform"/>
            <consortium name="The Broad Institute Genome Sequencing Center for Infectious Disease"/>
            <person name="Wu L."/>
            <person name="Ma J."/>
        </authorList>
    </citation>
    <scope>NUCLEOTIDE SEQUENCE [LARGE SCALE GENOMIC DNA]</scope>
    <source>
        <strain evidence="1 2">JCM 4395</strain>
    </source>
</reference>
<keyword evidence="2" id="KW-1185">Reference proteome</keyword>
<evidence type="ECO:0000313" key="1">
    <source>
        <dbReference type="EMBL" id="GAA2490265.1"/>
    </source>
</evidence>